<evidence type="ECO:0000313" key="17">
    <source>
        <dbReference type="EMBL" id="SDW95465.1"/>
    </source>
</evidence>
<keyword evidence="7 15" id="KW-0235">DNA replication</keyword>
<dbReference type="PANTHER" id="PTHR11076:SF33">
    <property type="entry name" value="DNA POLYMERASE KAPPA"/>
    <property type="match status" value="1"/>
</dbReference>
<feature type="site" description="Substrate discrimination" evidence="15">
    <location>
        <position position="14"/>
    </location>
</feature>
<evidence type="ECO:0000256" key="8">
    <source>
        <dbReference type="ARBA" id="ARBA00022723"/>
    </source>
</evidence>
<comment type="cofactor">
    <cofactor evidence="15">
        <name>Mg(2+)</name>
        <dbReference type="ChEBI" id="CHEBI:18420"/>
    </cofactor>
    <text evidence="15">Binds 2 magnesium ions per subunit.</text>
</comment>
<name>A0A1H2XRS9_9FLAO</name>
<organism evidence="17 18">
    <name type="scientific">Flagellimonas zhangzhouensis</name>
    <dbReference type="NCBI Taxonomy" id="1073328"/>
    <lineage>
        <taxon>Bacteria</taxon>
        <taxon>Pseudomonadati</taxon>
        <taxon>Bacteroidota</taxon>
        <taxon>Flavobacteriia</taxon>
        <taxon>Flavobacteriales</taxon>
        <taxon>Flavobacteriaceae</taxon>
        <taxon>Flagellimonas</taxon>
    </lineage>
</organism>
<evidence type="ECO:0000256" key="7">
    <source>
        <dbReference type="ARBA" id="ARBA00022705"/>
    </source>
</evidence>
<dbReference type="InterPro" id="IPR001126">
    <property type="entry name" value="UmuC"/>
</dbReference>
<evidence type="ECO:0000256" key="4">
    <source>
        <dbReference type="ARBA" id="ARBA00022490"/>
    </source>
</evidence>
<keyword evidence="10 15" id="KW-0460">Magnesium</keyword>
<dbReference type="Gene3D" id="1.10.150.20">
    <property type="entry name" value="5' to 3' exonuclease, C-terminal subdomain"/>
    <property type="match status" value="1"/>
</dbReference>
<dbReference type="InterPro" id="IPR017961">
    <property type="entry name" value="DNA_pol_Y-fam_little_finger"/>
</dbReference>
<evidence type="ECO:0000256" key="15">
    <source>
        <dbReference type="HAMAP-Rule" id="MF_01113"/>
    </source>
</evidence>
<dbReference type="SUPFAM" id="SSF100879">
    <property type="entry name" value="Lesion bypass DNA polymerase (Y-family), little finger domain"/>
    <property type="match status" value="1"/>
</dbReference>
<evidence type="ECO:0000256" key="1">
    <source>
        <dbReference type="ARBA" id="ARBA00004496"/>
    </source>
</evidence>
<keyword evidence="5 15" id="KW-0808">Transferase</keyword>
<dbReference type="Proteomes" id="UP000199592">
    <property type="component" value="Unassembled WGS sequence"/>
</dbReference>
<keyword evidence="3 15" id="KW-0515">Mutator protein</keyword>
<dbReference type="SUPFAM" id="SSF56672">
    <property type="entry name" value="DNA/RNA polymerases"/>
    <property type="match status" value="1"/>
</dbReference>
<dbReference type="GO" id="GO:0003684">
    <property type="term" value="F:damaged DNA binding"/>
    <property type="evidence" value="ECO:0007669"/>
    <property type="project" value="InterPro"/>
</dbReference>
<evidence type="ECO:0000256" key="9">
    <source>
        <dbReference type="ARBA" id="ARBA00022763"/>
    </source>
</evidence>
<dbReference type="GO" id="GO:0006281">
    <property type="term" value="P:DNA repair"/>
    <property type="evidence" value="ECO:0007669"/>
    <property type="project" value="UniProtKB-UniRule"/>
</dbReference>
<dbReference type="Gene3D" id="3.30.1490.100">
    <property type="entry name" value="DNA polymerase, Y-family, little finger domain"/>
    <property type="match status" value="1"/>
</dbReference>
<dbReference type="OrthoDB" id="9808813at2"/>
<dbReference type="EC" id="2.7.7.7" evidence="15"/>
<keyword evidence="9 15" id="KW-0227">DNA damage</keyword>
<dbReference type="GO" id="GO:0006261">
    <property type="term" value="P:DNA-templated DNA replication"/>
    <property type="evidence" value="ECO:0007669"/>
    <property type="project" value="UniProtKB-UniRule"/>
</dbReference>
<dbReference type="GO" id="GO:0042276">
    <property type="term" value="P:error-prone translesion synthesis"/>
    <property type="evidence" value="ECO:0007669"/>
    <property type="project" value="TreeGrafter"/>
</dbReference>
<keyword evidence="4 15" id="KW-0963">Cytoplasm</keyword>
<sequence length="404" mass="45525">MKPTILHLDLDTFFVSCERLLDSRLMKRPLLVGGLGDRGVVAACSYETRRFGVHSGMSMKVARRLCPEATVIKGNAGIYMKFSDNVTEIIKESVPVFEKASVDEFYADLSGMDRFFGCYKYASEMRQRILRETGLPISFGLSQNKVVSKVATGEAKPNNQMKIDLGLEKEFLAPLHIRKLPSVGEKTYGILSNMGVTTIQTVQELPLELLESAFGLHGRTIWMRAQGLDNSPLVPFHERKSISTERTYGKDTTDMVKLETTLFAMAENLAYQLRRANKMTGCVSVKIRYSDFKTYTKQKRVPYTSADHVLVPLVKELFTSLYDRRMLIRLVGVNYSHIVGGHYQIDLFADDEKLLNLYQAMDRVRNRFGESSLMRASAMGAHSIGRGGNPFDGQPPILLAHRQQ</sequence>
<keyword evidence="12 15" id="KW-0238">DNA-binding</keyword>
<evidence type="ECO:0000256" key="13">
    <source>
        <dbReference type="ARBA" id="ARBA00023204"/>
    </source>
</evidence>
<dbReference type="GO" id="GO:0000287">
    <property type="term" value="F:magnesium ion binding"/>
    <property type="evidence" value="ECO:0007669"/>
    <property type="project" value="UniProtKB-UniRule"/>
</dbReference>
<comment type="subunit">
    <text evidence="15">Monomer.</text>
</comment>
<feature type="domain" description="UmuC" evidence="16">
    <location>
        <begin position="5"/>
        <end position="184"/>
    </location>
</feature>
<dbReference type="RefSeq" id="WP_090297812.1">
    <property type="nucleotide sequence ID" value="NZ_FNKI01000003.1"/>
</dbReference>
<dbReference type="GO" id="GO:0005829">
    <property type="term" value="C:cytosol"/>
    <property type="evidence" value="ECO:0007669"/>
    <property type="project" value="TreeGrafter"/>
</dbReference>
<dbReference type="InterPro" id="IPR036775">
    <property type="entry name" value="DNA_pol_Y-fam_lit_finger_sf"/>
</dbReference>
<dbReference type="NCBIfam" id="NF002677">
    <property type="entry name" value="PRK02406.1"/>
    <property type="match status" value="1"/>
</dbReference>
<dbReference type="Gene3D" id="3.40.1170.60">
    <property type="match status" value="1"/>
</dbReference>
<keyword evidence="18" id="KW-1185">Reference proteome</keyword>
<evidence type="ECO:0000313" key="18">
    <source>
        <dbReference type="Proteomes" id="UP000199592"/>
    </source>
</evidence>
<dbReference type="GO" id="GO:0003887">
    <property type="term" value="F:DNA-directed DNA polymerase activity"/>
    <property type="evidence" value="ECO:0007669"/>
    <property type="project" value="UniProtKB-UniRule"/>
</dbReference>
<evidence type="ECO:0000256" key="3">
    <source>
        <dbReference type="ARBA" id="ARBA00022457"/>
    </source>
</evidence>
<comment type="function">
    <text evidence="15">Poorly processive, error-prone DNA polymerase involved in untargeted mutagenesis. Copies undamaged DNA at stalled replication forks, which arise in vivo from mismatched or misaligned primer ends. These misaligned primers can be extended by PolIV. Exhibits no 3'-5' exonuclease (proofreading) activity. May be involved in translesional synthesis, in conjunction with the beta clamp from PolIII.</text>
</comment>
<dbReference type="EMBL" id="FNMY01000004">
    <property type="protein sequence ID" value="SDW95465.1"/>
    <property type="molecule type" value="Genomic_DNA"/>
</dbReference>
<dbReference type="Gene3D" id="3.30.70.270">
    <property type="match status" value="1"/>
</dbReference>
<dbReference type="InterPro" id="IPR043502">
    <property type="entry name" value="DNA/RNA_pol_sf"/>
</dbReference>
<evidence type="ECO:0000256" key="11">
    <source>
        <dbReference type="ARBA" id="ARBA00022932"/>
    </source>
</evidence>
<keyword evidence="8 15" id="KW-0479">Metal-binding</keyword>
<dbReference type="InterPro" id="IPR022880">
    <property type="entry name" value="DNApol_IV"/>
</dbReference>
<dbReference type="CDD" id="cd03586">
    <property type="entry name" value="PolY_Pol_IV_kappa"/>
    <property type="match status" value="1"/>
</dbReference>
<dbReference type="Pfam" id="PF00817">
    <property type="entry name" value="IMS"/>
    <property type="match status" value="1"/>
</dbReference>
<feature type="binding site" evidence="15">
    <location>
        <position position="103"/>
    </location>
    <ligand>
        <name>Mg(2+)</name>
        <dbReference type="ChEBI" id="CHEBI:18420"/>
    </ligand>
</feature>
<evidence type="ECO:0000256" key="2">
    <source>
        <dbReference type="ARBA" id="ARBA00010945"/>
    </source>
</evidence>
<evidence type="ECO:0000256" key="14">
    <source>
        <dbReference type="ARBA" id="ARBA00049244"/>
    </source>
</evidence>
<dbReference type="InterPro" id="IPR053848">
    <property type="entry name" value="IMS_HHH_1"/>
</dbReference>
<keyword evidence="11 15" id="KW-0239">DNA-directed DNA polymerase</keyword>
<dbReference type="InterPro" id="IPR050116">
    <property type="entry name" value="DNA_polymerase-Y"/>
</dbReference>
<dbReference type="Pfam" id="PF21999">
    <property type="entry name" value="IMS_HHH_1"/>
    <property type="match status" value="1"/>
</dbReference>
<dbReference type="InterPro" id="IPR043128">
    <property type="entry name" value="Rev_trsase/Diguanyl_cyclase"/>
</dbReference>
<protein>
    <recommendedName>
        <fullName evidence="15">DNA polymerase IV</fullName>
        <shortName evidence="15">Pol IV</shortName>
        <ecNumber evidence="15">2.7.7.7</ecNumber>
    </recommendedName>
</protein>
<dbReference type="AlphaFoldDB" id="A0A1H2XRS9"/>
<dbReference type="GO" id="GO:0009432">
    <property type="term" value="P:SOS response"/>
    <property type="evidence" value="ECO:0007669"/>
    <property type="project" value="TreeGrafter"/>
</dbReference>
<keyword evidence="13 15" id="KW-0234">DNA repair</keyword>
<dbReference type="HAMAP" id="MF_01113">
    <property type="entry name" value="DNApol_IV"/>
    <property type="match status" value="1"/>
</dbReference>
<feature type="binding site" evidence="15">
    <location>
        <position position="9"/>
    </location>
    <ligand>
        <name>Mg(2+)</name>
        <dbReference type="ChEBI" id="CHEBI:18420"/>
    </ligand>
</feature>
<accession>A0A1H2XRS9</accession>
<evidence type="ECO:0000256" key="10">
    <source>
        <dbReference type="ARBA" id="ARBA00022842"/>
    </source>
</evidence>
<proteinExistence type="inferred from homology"/>
<dbReference type="PANTHER" id="PTHR11076">
    <property type="entry name" value="DNA REPAIR POLYMERASE UMUC / TRANSFERASE FAMILY MEMBER"/>
    <property type="match status" value="1"/>
</dbReference>
<evidence type="ECO:0000259" key="16">
    <source>
        <dbReference type="PROSITE" id="PS50173"/>
    </source>
</evidence>
<reference evidence="18" key="1">
    <citation type="submission" date="2016-10" db="EMBL/GenBank/DDBJ databases">
        <authorList>
            <person name="Varghese N."/>
            <person name="Submissions S."/>
        </authorList>
    </citation>
    <scope>NUCLEOTIDE SEQUENCE [LARGE SCALE GENOMIC DNA]</scope>
    <source>
        <strain evidence="18">DSM 25030</strain>
    </source>
</reference>
<dbReference type="STRING" id="1073328.SAMN05216294_2796"/>
<gene>
    <name evidence="15" type="primary">dinB</name>
    <name evidence="17" type="ORF">SAMN04487892_2789</name>
</gene>
<comment type="catalytic activity">
    <reaction evidence="14 15">
        <text>DNA(n) + a 2'-deoxyribonucleoside 5'-triphosphate = DNA(n+1) + diphosphate</text>
        <dbReference type="Rhea" id="RHEA:22508"/>
        <dbReference type="Rhea" id="RHEA-COMP:17339"/>
        <dbReference type="Rhea" id="RHEA-COMP:17340"/>
        <dbReference type="ChEBI" id="CHEBI:33019"/>
        <dbReference type="ChEBI" id="CHEBI:61560"/>
        <dbReference type="ChEBI" id="CHEBI:173112"/>
        <dbReference type="EC" id="2.7.7.7"/>
    </reaction>
</comment>
<evidence type="ECO:0000256" key="5">
    <source>
        <dbReference type="ARBA" id="ARBA00022679"/>
    </source>
</evidence>
<dbReference type="PROSITE" id="PS50173">
    <property type="entry name" value="UMUC"/>
    <property type="match status" value="1"/>
</dbReference>
<dbReference type="Pfam" id="PF11799">
    <property type="entry name" value="IMS_C"/>
    <property type="match status" value="1"/>
</dbReference>
<evidence type="ECO:0000256" key="12">
    <source>
        <dbReference type="ARBA" id="ARBA00023125"/>
    </source>
</evidence>
<evidence type="ECO:0000256" key="6">
    <source>
        <dbReference type="ARBA" id="ARBA00022695"/>
    </source>
</evidence>
<keyword evidence="6 15" id="KW-0548">Nucleotidyltransferase</keyword>
<comment type="subcellular location">
    <subcellularLocation>
        <location evidence="1 15">Cytoplasm</location>
    </subcellularLocation>
</comment>
<comment type="similarity">
    <text evidence="2 15">Belongs to the DNA polymerase type-Y family.</text>
</comment>
<feature type="active site" evidence="15">
    <location>
        <position position="104"/>
    </location>
</feature>